<dbReference type="InterPro" id="IPR035979">
    <property type="entry name" value="RBD_domain_sf"/>
</dbReference>
<dbReference type="AlphaFoldDB" id="A0A3N4L4Z3"/>
<protein>
    <recommendedName>
        <fullName evidence="4">RRM domain-containing protein</fullName>
    </recommendedName>
</protein>
<feature type="region of interest" description="Disordered" evidence="1">
    <location>
        <begin position="227"/>
        <end position="247"/>
    </location>
</feature>
<sequence>MTSLHHLTISTHQFLHSHHHPNPLSHTDFKLAMSPPNNRGCSPVSQTTPGESTTDPIDSLTDCLRRCTATGDIRTQESLTTLVLNATSTAQSLISLQEEGSPLGNKIKILEQANSESIDQIKLLSAKNRALKDSNHELQLSANWYKERLGEFQTAEKERFQAENILNSRLSKALMREEKTNKSIQEIRISVWRFVEKLITIYNHNPSEIENLLGDNLREWIKLKNSTGGACEGTSRSRKSAQAMSDLSSEALDCNVERFQSSRMGMRDNEYCNSMNNTKLRSRISIRNNRTSQQYAQPNQEEDCSSSAHDSYCHNLESTDSDDSSERHQSTHVNEKRSNNQKVHTQKYSTNNGHQPTKVSKDPAKNLGTWGLGVTAESNSGVWITGLDRSPGFWNDVPTPPELLKKKKVVVVNEYDCARVVKLTRLPIEITTAMVATFVRGGKIDDIRIIDAEKSNSFKQALITFCNPESAASFFNQFHQ</sequence>
<dbReference type="OrthoDB" id="10297927at2759"/>
<feature type="region of interest" description="Disordered" evidence="1">
    <location>
        <begin position="287"/>
        <end position="365"/>
    </location>
</feature>
<name>A0A3N4L4Z3_9PEZI</name>
<feature type="compositionally biased region" description="Polar residues" evidence="1">
    <location>
        <begin position="35"/>
        <end position="56"/>
    </location>
</feature>
<dbReference type="SUPFAM" id="SSF54928">
    <property type="entry name" value="RNA-binding domain, RBD"/>
    <property type="match status" value="1"/>
</dbReference>
<organism evidence="2 3">
    <name type="scientific">Morchella conica CCBAS932</name>
    <dbReference type="NCBI Taxonomy" id="1392247"/>
    <lineage>
        <taxon>Eukaryota</taxon>
        <taxon>Fungi</taxon>
        <taxon>Dikarya</taxon>
        <taxon>Ascomycota</taxon>
        <taxon>Pezizomycotina</taxon>
        <taxon>Pezizomycetes</taxon>
        <taxon>Pezizales</taxon>
        <taxon>Morchellaceae</taxon>
        <taxon>Morchella</taxon>
    </lineage>
</organism>
<feature type="compositionally biased region" description="Polar residues" evidence="1">
    <location>
        <begin position="291"/>
        <end position="309"/>
    </location>
</feature>
<proteinExistence type="predicted"/>
<feature type="compositionally biased region" description="Basic and acidic residues" evidence="1">
    <location>
        <begin position="324"/>
        <end position="338"/>
    </location>
</feature>
<feature type="region of interest" description="Disordered" evidence="1">
    <location>
        <begin position="16"/>
        <end position="57"/>
    </location>
</feature>
<accession>A0A3N4L4Z3</accession>
<evidence type="ECO:0000313" key="3">
    <source>
        <dbReference type="Proteomes" id="UP000277580"/>
    </source>
</evidence>
<feature type="compositionally biased region" description="Polar residues" evidence="1">
    <location>
        <begin position="340"/>
        <end position="358"/>
    </location>
</feature>
<dbReference type="InParanoid" id="A0A3N4L4Z3"/>
<evidence type="ECO:0008006" key="4">
    <source>
        <dbReference type="Google" id="ProtNLM"/>
    </source>
</evidence>
<reference evidence="2 3" key="1">
    <citation type="journal article" date="2018" name="Nat. Ecol. Evol.">
        <title>Pezizomycetes genomes reveal the molecular basis of ectomycorrhizal truffle lifestyle.</title>
        <authorList>
            <person name="Murat C."/>
            <person name="Payen T."/>
            <person name="Noel B."/>
            <person name="Kuo A."/>
            <person name="Morin E."/>
            <person name="Chen J."/>
            <person name="Kohler A."/>
            <person name="Krizsan K."/>
            <person name="Balestrini R."/>
            <person name="Da Silva C."/>
            <person name="Montanini B."/>
            <person name="Hainaut M."/>
            <person name="Levati E."/>
            <person name="Barry K.W."/>
            <person name="Belfiori B."/>
            <person name="Cichocki N."/>
            <person name="Clum A."/>
            <person name="Dockter R.B."/>
            <person name="Fauchery L."/>
            <person name="Guy J."/>
            <person name="Iotti M."/>
            <person name="Le Tacon F."/>
            <person name="Lindquist E.A."/>
            <person name="Lipzen A."/>
            <person name="Malagnac F."/>
            <person name="Mello A."/>
            <person name="Molinier V."/>
            <person name="Miyauchi S."/>
            <person name="Poulain J."/>
            <person name="Riccioni C."/>
            <person name="Rubini A."/>
            <person name="Sitrit Y."/>
            <person name="Splivallo R."/>
            <person name="Traeger S."/>
            <person name="Wang M."/>
            <person name="Zifcakova L."/>
            <person name="Wipf D."/>
            <person name="Zambonelli A."/>
            <person name="Paolocci F."/>
            <person name="Nowrousian M."/>
            <person name="Ottonello S."/>
            <person name="Baldrian P."/>
            <person name="Spatafora J.W."/>
            <person name="Henrissat B."/>
            <person name="Nagy L.G."/>
            <person name="Aury J.M."/>
            <person name="Wincker P."/>
            <person name="Grigoriev I.V."/>
            <person name="Bonfante P."/>
            <person name="Martin F.M."/>
        </authorList>
    </citation>
    <scope>NUCLEOTIDE SEQUENCE [LARGE SCALE GENOMIC DNA]</scope>
    <source>
        <strain evidence="2 3">CCBAS932</strain>
    </source>
</reference>
<dbReference type="Proteomes" id="UP000277580">
    <property type="component" value="Unassembled WGS sequence"/>
</dbReference>
<evidence type="ECO:0000256" key="1">
    <source>
        <dbReference type="SAM" id="MobiDB-lite"/>
    </source>
</evidence>
<dbReference type="GO" id="GO:0003676">
    <property type="term" value="F:nucleic acid binding"/>
    <property type="evidence" value="ECO:0007669"/>
    <property type="project" value="InterPro"/>
</dbReference>
<evidence type="ECO:0000313" key="2">
    <source>
        <dbReference type="EMBL" id="RPB16549.1"/>
    </source>
</evidence>
<dbReference type="EMBL" id="ML119108">
    <property type="protein sequence ID" value="RPB16549.1"/>
    <property type="molecule type" value="Genomic_DNA"/>
</dbReference>
<gene>
    <name evidence="2" type="ORF">P167DRAFT_260971</name>
</gene>
<keyword evidence="3" id="KW-1185">Reference proteome</keyword>